<dbReference type="EMBL" id="JAAORB010000025">
    <property type="protein sequence ID" value="NHQ75140.1"/>
    <property type="molecule type" value="Genomic_DNA"/>
</dbReference>
<organism evidence="1 2">
    <name type="scientific">Roseovarius gahaiensis</name>
    <dbReference type="NCBI Taxonomy" id="2716691"/>
    <lineage>
        <taxon>Bacteria</taxon>
        <taxon>Pseudomonadati</taxon>
        <taxon>Pseudomonadota</taxon>
        <taxon>Alphaproteobacteria</taxon>
        <taxon>Rhodobacterales</taxon>
        <taxon>Roseobacteraceae</taxon>
        <taxon>Roseovarius</taxon>
    </lineage>
</organism>
<comment type="caution">
    <text evidence="1">The sequence shown here is derived from an EMBL/GenBank/DDBJ whole genome shotgun (WGS) entry which is preliminary data.</text>
</comment>
<dbReference type="RefSeq" id="WP_167197758.1">
    <property type="nucleotide sequence ID" value="NZ_JAAORB010000025.1"/>
</dbReference>
<dbReference type="GO" id="GO:0015035">
    <property type="term" value="F:protein-disulfide reductase activity"/>
    <property type="evidence" value="ECO:0007669"/>
    <property type="project" value="InterPro"/>
</dbReference>
<proteinExistence type="predicted"/>
<gene>
    <name evidence="1" type="ORF">HAT86_11805</name>
</gene>
<dbReference type="Pfam" id="PF04134">
    <property type="entry name" value="DCC1-like"/>
    <property type="match status" value="1"/>
</dbReference>
<dbReference type="PANTHER" id="PTHR34290:SF2">
    <property type="entry name" value="OS04G0668800 PROTEIN"/>
    <property type="match status" value="1"/>
</dbReference>
<dbReference type="InterPro" id="IPR007263">
    <property type="entry name" value="DCC1-like"/>
</dbReference>
<accession>A0A967EGW6</accession>
<evidence type="ECO:0000313" key="1">
    <source>
        <dbReference type="EMBL" id="NHQ75140.1"/>
    </source>
</evidence>
<dbReference type="PANTHER" id="PTHR34290">
    <property type="entry name" value="SI:CH73-390P7.2"/>
    <property type="match status" value="1"/>
</dbReference>
<reference evidence="1" key="1">
    <citation type="submission" date="2020-03" db="EMBL/GenBank/DDBJ databases">
        <title>Roseovarius gahaiensis sp. nov., isolated from Gahai Saline Lake, China.</title>
        <authorList>
            <person name="Sun X."/>
        </authorList>
    </citation>
    <scope>NUCLEOTIDE SEQUENCE</scope>
    <source>
        <strain evidence="1">GH877</strain>
    </source>
</reference>
<dbReference type="AlphaFoldDB" id="A0A967EGW6"/>
<dbReference type="Proteomes" id="UP000639775">
    <property type="component" value="Unassembled WGS sequence"/>
</dbReference>
<name>A0A967EGW6_9RHOB</name>
<dbReference type="InterPro" id="IPR044691">
    <property type="entry name" value="DCC1_Trx"/>
</dbReference>
<evidence type="ECO:0000313" key="2">
    <source>
        <dbReference type="Proteomes" id="UP000639775"/>
    </source>
</evidence>
<keyword evidence="2" id="KW-1185">Reference proteome</keyword>
<protein>
    <submittedName>
        <fullName evidence="1">DUF393 domain-containing protein</fullName>
    </submittedName>
</protein>
<sequence length="129" mass="14867">MTDQTRVLYNGQCPVCSTEIAHYSKTAQANDLPIMFDDLHQGELDRYGVDADAAARRLHVLHNGQLFVGVDAFIVLWRQLPRFQLVARLVALPGLRQTATVIYDYILAPALYNRHRRRLHRKARDDQRV</sequence>